<dbReference type="PROSITE" id="PS51039">
    <property type="entry name" value="ZF_AN1"/>
    <property type="match status" value="1"/>
</dbReference>
<feature type="region of interest" description="Disordered" evidence="5">
    <location>
        <begin position="73"/>
        <end position="100"/>
    </location>
</feature>
<dbReference type="SUPFAM" id="SSF118310">
    <property type="entry name" value="AN1-like Zinc finger"/>
    <property type="match status" value="1"/>
</dbReference>
<evidence type="ECO:0000256" key="5">
    <source>
        <dbReference type="SAM" id="MobiDB-lite"/>
    </source>
</evidence>
<evidence type="ECO:0000256" key="2">
    <source>
        <dbReference type="ARBA" id="ARBA00022771"/>
    </source>
</evidence>
<evidence type="ECO:0000313" key="8">
    <source>
        <dbReference type="Proteomes" id="UP000001429"/>
    </source>
</evidence>
<dbReference type="AlphaFoldDB" id="C4YEN7"/>
<dbReference type="InterPro" id="IPR035896">
    <property type="entry name" value="AN1-like_Znf"/>
</dbReference>
<gene>
    <name evidence="7" type="ORF">CAWG_00994</name>
</gene>
<dbReference type="InterPro" id="IPR057358">
    <property type="entry name" value="UBL_ZFAND1-like"/>
</dbReference>
<keyword evidence="3" id="KW-0862">Zinc</keyword>
<evidence type="ECO:0000256" key="4">
    <source>
        <dbReference type="PROSITE-ProRule" id="PRU00449"/>
    </source>
</evidence>
<dbReference type="HOGENOM" id="CLU_052358_2_0_1"/>
<keyword evidence="2 4" id="KW-0863">Zinc-finger</keyword>
<dbReference type="EMBL" id="CH672346">
    <property type="protein sequence ID" value="EEQ42773.1"/>
    <property type="molecule type" value="Genomic_DNA"/>
</dbReference>
<keyword evidence="1" id="KW-0479">Metal-binding</keyword>
<feature type="compositionally biased region" description="Gly residues" evidence="5">
    <location>
        <begin position="84"/>
        <end position="93"/>
    </location>
</feature>
<organism evidence="7 8">
    <name type="scientific">Candida albicans (strain WO-1)</name>
    <name type="common">Yeast</name>
    <dbReference type="NCBI Taxonomy" id="294748"/>
    <lineage>
        <taxon>Eukaryota</taxon>
        <taxon>Fungi</taxon>
        <taxon>Dikarya</taxon>
        <taxon>Ascomycota</taxon>
        <taxon>Saccharomycotina</taxon>
        <taxon>Pichiomycetes</taxon>
        <taxon>Debaryomycetaceae</taxon>
        <taxon>Candida/Lodderomyces clade</taxon>
        <taxon>Candida</taxon>
    </lineage>
</organism>
<reference evidence="7 8" key="1">
    <citation type="journal article" date="2009" name="Nature">
        <title>Evolution of pathogenicity and sexual reproduction in eight Candida genomes.</title>
        <authorList>
            <person name="Butler G."/>
            <person name="Rasmussen M.D."/>
            <person name="Lin M.F."/>
            <person name="Santos M.A."/>
            <person name="Sakthikumar S."/>
            <person name="Munro C.A."/>
            <person name="Rheinbay E."/>
            <person name="Grabherr M."/>
            <person name="Forche A."/>
            <person name="Reedy J.L."/>
            <person name="Agrafioti I."/>
            <person name="Arnaud M.B."/>
            <person name="Bates S."/>
            <person name="Brown A.J."/>
            <person name="Brunke S."/>
            <person name="Costanzo M.C."/>
            <person name="Fitzpatrick D.A."/>
            <person name="de Groot P.W."/>
            <person name="Harris D."/>
            <person name="Hoyer L.L."/>
            <person name="Hube B."/>
            <person name="Klis F.M."/>
            <person name="Kodira C."/>
            <person name="Lennard N."/>
            <person name="Logue M.E."/>
            <person name="Martin R."/>
            <person name="Neiman A.M."/>
            <person name="Nikolaou E."/>
            <person name="Quail M.A."/>
            <person name="Quinn J."/>
            <person name="Santos M.C."/>
            <person name="Schmitzberger F.F."/>
            <person name="Sherlock G."/>
            <person name="Shah P."/>
            <person name="Silverstein K.A."/>
            <person name="Skrzypek M.S."/>
            <person name="Soll D."/>
            <person name="Staggs R."/>
            <person name="Stansfield I."/>
            <person name="Stumpf M.P."/>
            <person name="Sudbery P.E."/>
            <person name="Srikantha T."/>
            <person name="Zeng Q."/>
            <person name="Berman J."/>
            <person name="Berriman M."/>
            <person name="Heitman J."/>
            <person name="Gow N.A."/>
            <person name="Lorenz M.C."/>
            <person name="Birren B.W."/>
            <person name="Kellis M."/>
            <person name="Cuomo C.A."/>
        </authorList>
    </citation>
    <scope>NUCLEOTIDE SEQUENCE [LARGE SCALE GENOMIC DNA]</scope>
    <source>
        <strain evidence="7 8">WO-1</strain>
    </source>
</reference>
<keyword evidence="8" id="KW-1185">Reference proteome</keyword>
<dbReference type="GO" id="GO:0008270">
    <property type="term" value="F:zinc ion binding"/>
    <property type="evidence" value="ECO:0007669"/>
    <property type="project" value="UniProtKB-KW"/>
</dbReference>
<dbReference type="PANTHER" id="PTHR14677">
    <property type="entry name" value="ARSENITE INDUCUBLE RNA ASSOCIATED PROTEIN AIP-1-RELATED"/>
    <property type="match status" value="1"/>
</dbReference>
<sequence>MSSGVTNLFIDKSQRPNQDEQGLIDIGKNCQYCNQLDFLPFICEFCKKTFCSQHRTIEQHQCIAKNKFFNQHKSRSSSPDESDNGGGGGGGGTIISSKSLFPDRNADKRKLEAKLNSINPIRPTTIKETQFRVGDVSISGSSNAFKKFQKFLTNQKKNKKSGTTNGGNSITSKLFGGKSSKTSSNNKFIDIANLKKNAKGDNKIIMNDRIYIWCIYVENPDLQISIDKDKKPVFISKNWVVGRSLDSIADNLHIQNKNNVTNESSEKLNIFKLEDNNGSSGVDGEPKLISTSLKSTVFKTGDTIYLVRGTI</sequence>
<dbReference type="PaxDb" id="5476-C4YEN7"/>
<dbReference type="OMA" id="RQYCLKH"/>
<feature type="region of interest" description="Disordered" evidence="5">
    <location>
        <begin position="155"/>
        <end position="178"/>
    </location>
</feature>
<dbReference type="Pfam" id="PF01428">
    <property type="entry name" value="zf-AN1"/>
    <property type="match status" value="1"/>
</dbReference>
<dbReference type="SMART" id="SM00154">
    <property type="entry name" value="ZnF_AN1"/>
    <property type="match status" value="1"/>
</dbReference>
<dbReference type="Pfam" id="PF25327">
    <property type="entry name" value="UBL_ZFAND1"/>
    <property type="match status" value="1"/>
</dbReference>
<dbReference type="Proteomes" id="UP000001429">
    <property type="component" value="Chromosome 1"/>
</dbReference>
<protein>
    <recommendedName>
        <fullName evidence="6">AN1-type domain-containing protein</fullName>
    </recommendedName>
</protein>
<feature type="domain" description="AN1-type" evidence="6">
    <location>
        <begin position="24"/>
        <end position="70"/>
    </location>
</feature>
<dbReference type="OrthoDB" id="431929at2759"/>
<accession>C4YEN7</accession>
<dbReference type="Gene3D" id="4.10.1110.10">
    <property type="entry name" value="AN1-like Zinc finger"/>
    <property type="match status" value="1"/>
</dbReference>
<name>C4YEN7_CANAW</name>
<dbReference type="VEuPathDB" id="FungiDB:CAWG_00994"/>
<evidence type="ECO:0000256" key="3">
    <source>
        <dbReference type="ARBA" id="ARBA00022833"/>
    </source>
</evidence>
<evidence type="ECO:0000259" key="6">
    <source>
        <dbReference type="PROSITE" id="PS51039"/>
    </source>
</evidence>
<evidence type="ECO:0000256" key="1">
    <source>
        <dbReference type="ARBA" id="ARBA00022723"/>
    </source>
</evidence>
<evidence type="ECO:0000313" key="7">
    <source>
        <dbReference type="EMBL" id="EEQ42773.1"/>
    </source>
</evidence>
<dbReference type="GO" id="GO:0005737">
    <property type="term" value="C:cytoplasm"/>
    <property type="evidence" value="ECO:0007669"/>
    <property type="project" value="TreeGrafter"/>
</dbReference>
<dbReference type="InterPro" id="IPR000058">
    <property type="entry name" value="Znf_AN1"/>
</dbReference>
<proteinExistence type="predicted"/>
<dbReference type="PANTHER" id="PTHR14677:SF40">
    <property type="entry name" value="CDC48-ASSOCIATED UBIQUITIN-LIKE_ZINC FINGER PROTEIN 1"/>
    <property type="match status" value="1"/>
</dbReference>